<accession>A0ABT8G0A2</accession>
<dbReference type="GO" id="GO:0016787">
    <property type="term" value="F:hydrolase activity"/>
    <property type="evidence" value="ECO:0007669"/>
    <property type="project" value="UniProtKB-KW"/>
</dbReference>
<organism evidence="5 6">
    <name type="scientific">Demequina zhanjiangensis</name>
    <dbReference type="NCBI Taxonomy" id="3051659"/>
    <lineage>
        <taxon>Bacteria</taxon>
        <taxon>Bacillati</taxon>
        <taxon>Actinomycetota</taxon>
        <taxon>Actinomycetes</taxon>
        <taxon>Micrococcales</taxon>
        <taxon>Demequinaceae</taxon>
        <taxon>Demequina</taxon>
    </lineage>
</organism>
<feature type="domain" description="Non-reducing end beta-L-arabinofuranosidase-like GH127 catalytic" evidence="2">
    <location>
        <begin position="47"/>
        <end position="434"/>
    </location>
</feature>
<evidence type="ECO:0000259" key="4">
    <source>
        <dbReference type="Pfam" id="PF20737"/>
    </source>
</evidence>
<evidence type="ECO:0000313" key="6">
    <source>
        <dbReference type="Proteomes" id="UP001172738"/>
    </source>
</evidence>
<reference evidence="5" key="1">
    <citation type="submission" date="2023-06" db="EMBL/GenBank/DDBJ databases">
        <title>SYSU T00b26.</title>
        <authorList>
            <person name="Gao L."/>
            <person name="Fang B.-Z."/>
            <person name="Li W.-J."/>
        </authorList>
    </citation>
    <scope>NUCLEOTIDE SEQUENCE</scope>
    <source>
        <strain evidence="5">SYSU T00b26</strain>
    </source>
</reference>
<evidence type="ECO:0000259" key="2">
    <source>
        <dbReference type="Pfam" id="PF07944"/>
    </source>
</evidence>
<gene>
    <name evidence="5" type="ORF">QQX04_06150</name>
</gene>
<dbReference type="Pfam" id="PF07944">
    <property type="entry name" value="Beta-AFase-like_GH127_cat"/>
    <property type="match status" value="1"/>
</dbReference>
<dbReference type="InterPro" id="IPR049046">
    <property type="entry name" value="Beta-AFase-like_GH127_middle"/>
</dbReference>
<dbReference type="InterPro" id="IPR008928">
    <property type="entry name" value="6-hairpin_glycosidase_sf"/>
</dbReference>
<evidence type="ECO:0000259" key="3">
    <source>
        <dbReference type="Pfam" id="PF20736"/>
    </source>
</evidence>
<dbReference type="InterPro" id="IPR012878">
    <property type="entry name" value="Beta-AFase-like_GH127_cat"/>
</dbReference>
<dbReference type="PANTHER" id="PTHR43465:SF2">
    <property type="entry name" value="DUF1680 DOMAIN PROTEIN (AFU_ORTHOLOGUE AFUA_1G08910)"/>
    <property type="match status" value="1"/>
</dbReference>
<feature type="domain" description="Non-reducing end beta-L-arabinofuranosidase-like GH127 middle" evidence="3">
    <location>
        <begin position="446"/>
        <end position="535"/>
    </location>
</feature>
<dbReference type="InterPro" id="IPR049174">
    <property type="entry name" value="Beta-AFase-like"/>
</dbReference>
<dbReference type="PANTHER" id="PTHR43465">
    <property type="entry name" value="DUF1680 DOMAIN PROTEIN (AFU_ORTHOLOGUE AFUA_1G08910)"/>
    <property type="match status" value="1"/>
</dbReference>
<dbReference type="EMBL" id="JAUHPV010000003">
    <property type="protein sequence ID" value="MDN4472571.1"/>
    <property type="molecule type" value="Genomic_DNA"/>
</dbReference>
<feature type="domain" description="Non-reducing end beta-L-arabinofuranosidase-like GH127 C-terminal" evidence="4">
    <location>
        <begin position="539"/>
        <end position="649"/>
    </location>
</feature>
<keyword evidence="5" id="KW-0378">Hydrolase</keyword>
<dbReference type="InterPro" id="IPR049049">
    <property type="entry name" value="Beta-AFase-like_GH127_C"/>
</dbReference>
<sequence>MTDSLRVSPTADPADHALTTSPLARPVIPAEGPRRGAGIGEVSWSPDSFWGRRQQVNADATLMHCETWIERLGWLGNFDRVARAEVTEEHAGWQFADSEVYKMLEGMAWELARSTDETLLTRFESVVARVAAAQDDDGYLCTAYGHPGLPPRYSDMSMGHELYNVGHLLQAAVARLRTGHDDLLVDVARRAADHVCREFGPDGRDTLCGHPEIEVGLAEFGRATGDERYITQAELFLTRRGHGTLAVPPLLSSEYFQDDTPIRDAEAFRGHAVRALYLTAGAVDVAVDHGDAEMLSILEAQWQRTVERRTYLTGGMGSRHQDEGFGEDWELPPDRAYCETCAGVASNMVSWRLLLATGDAKYGDLMERTLFNVIAASPDAAGTAFFYSNPLQVRVAGGEYSGDGVNMRAEGGVRAPWFDVSCCPNNVARTLASLHTYTALVEGDEVSLVLYNEGVIDVQTDGGRLTARIDTRYPDEGAIAVTVLEAAPESTLRLRVPSWAGDARVTGPGGAGSVEPGWWDAGRVQAGDVLTLELDLSPRLTWPDRRIDAMRGTVAVERGPLVLCLESTDLPDGAVIDDVALASDGPVTPEGDGATVTLRLGDSTGGFAGRPPYTAAASAPETTRDARVALVPYHRWGERAPSQMRVMIPASGGA</sequence>
<proteinExistence type="predicted"/>
<evidence type="ECO:0000313" key="5">
    <source>
        <dbReference type="EMBL" id="MDN4472571.1"/>
    </source>
</evidence>
<dbReference type="Proteomes" id="UP001172738">
    <property type="component" value="Unassembled WGS sequence"/>
</dbReference>
<comment type="caution">
    <text evidence="5">The sequence shown here is derived from an EMBL/GenBank/DDBJ whole genome shotgun (WGS) entry which is preliminary data.</text>
</comment>
<dbReference type="Pfam" id="PF20736">
    <property type="entry name" value="Glyco_hydro127M"/>
    <property type="match status" value="1"/>
</dbReference>
<feature type="region of interest" description="Disordered" evidence="1">
    <location>
        <begin position="1"/>
        <end position="40"/>
    </location>
</feature>
<dbReference type="RefSeq" id="WP_301127255.1">
    <property type="nucleotide sequence ID" value="NZ_JAUHPV010000003.1"/>
</dbReference>
<evidence type="ECO:0000256" key="1">
    <source>
        <dbReference type="SAM" id="MobiDB-lite"/>
    </source>
</evidence>
<keyword evidence="6" id="KW-1185">Reference proteome</keyword>
<protein>
    <submittedName>
        <fullName evidence="5">Glycoside hydrolase family 127 protein</fullName>
    </submittedName>
</protein>
<dbReference type="SUPFAM" id="SSF48208">
    <property type="entry name" value="Six-hairpin glycosidases"/>
    <property type="match status" value="1"/>
</dbReference>
<name>A0ABT8G0A2_9MICO</name>
<dbReference type="Pfam" id="PF20737">
    <property type="entry name" value="Glyco_hydro127C"/>
    <property type="match status" value="1"/>
</dbReference>